<organism evidence="11 12">
    <name type="scientific">Marinicauda algicola</name>
    <dbReference type="NCBI Taxonomy" id="2029849"/>
    <lineage>
        <taxon>Bacteria</taxon>
        <taxon>Pseudomonadati</taxon>
        <taxon>Pseudomonadota</taxon>
        <taxon>Alphaproteobacteria</taxon>
        <taxon>Maricaulales</taxon>
        <taxon>Maricaulaceae</taxon>
        <taxon>Marinicauda</taxon>
    </lineage>
</organism>
<keyword evidence="6 8" id="KW-0030">Aminoacyl-tRNA synthetase</keyword>
<dbReference type="SUPFAM" id="SSF52374">
    <property type="entry name" value="Nucleotidylyl transferase"/>
    <property type="match status" value="1"/>
</dbReference>
<keyword evidence="3 8" id="KW-0067">ATP-binding</keyword>
<feature type="binding site" evidence="8">
    <location>
        <position position="268"/>
    </location>
    <ligand>
        <name>ATP</name>
        <dbReference type="ChEBI" id="CHEBI:30616"/>
    </ligand>
</feature>
<comment type="subunit">
    <text evidence="8">Homodimer.</text>
</comment>
<comment type="caution">
    <text evidence="11">The sequence shown here is derived from an EMBL/GenBank/DDBJ whole genome shotgun (WGS) entry which is preliminary data.</text>
</comment>
<feature type="short sequence motif" description="'KMSKS' region" evidence="8">
    <location>
        <begin position="265"/>
        <end position="269"/>
    </location>
</feature>
<evidence type="ECO:0000256" key="3">
    <source>
        <dbReference type="ARBA" id="ARBA00022840"/>
    </source>
</evidence>
<comment type="catalytic activity">
    <reaction evidence="7 8">
        <text>tRNA(Tyr) + L-tyrosine + ATP = L-tyrosyl-tRNA(Tyr) + AMP + diphosphate + H(+)</text>
        <dbReference type="Rhea" id="RHEA:10220"/>
        <dbReference type="Rhea" id="RHEA-COMP:9706"/>
        <dbReference type="Rhea" id="RHEA-COMP:9707"/>
        <dbReference type="ChEBI" id="CHEBI:15378"/>
        <dbReference type="ChEBI" id="CHEBI:30616"/>
        <dbReference type="ChEBI" id="CHEBI:33019"/>
        <dbReference type="ChEBI" id="CHEBI:58315"/>
        <dbReference type="ChEBI" id="CHEBI:78442"/>
        <dbReference type="ChEBI" id="CHEBI:78536"/>
        <dbReference type="ChEBI" id="CHEBI:456215"/>
        <dbReference type="EC" id="6.1.1.1"/>
    </reaction>
</comment>
<dbReference type="Pfam" id="PF22421">
    <property type="entry name" value="SYY_C-terminal"/>
    <property type="match status" value="1"/>
</dbReference>
<comment type="function">
    <text evidence="8">Catalyzes the attachment of tyrosine to tRNA(Tyr) in a two-step reaction: tyrosine is first activated by ATP to form Tyr-AMP and then transferred to the acceptor end of tRNA(Tyr).</text>
</comment>
<dbReference type="CDD" id="cd00805">
    <property type="entry name" value="TyrRS_core"/>
    <property type="match status" value="1"/>
</dbReference>
<gene>
    <name evidence="8" type="primary">tyrS</name>
    <name evidence="11" type="ORF">E5163_02010</name>
</gene>
<evidence type="ECO:0000256" key="7">
    <source>
        <dbReference type="ARBA" id="ARBA00048248"/>
    </source>
</evidence>
<dbReference type="Pfam" id="PF00579">
    <property type="entry name" value="tRNA-synt_1b"/>
    <property type="match status" value="1"/>
</dbReference>
<dbReference type="InterPro" id="IPR024107">
    <property type="entry name" value="Tyr-tRNA-ligase_bac_1"/>
</dbReference>
<dbReference type="GO" id="GO:0005829">
    <property type="term" value="C:cytosol"/>
    <property type="evidence" value="ECO:0007669"/>
    <property type="project" value="TreeGrafter"/>
</dbReference>
<feature type="binding site" evidence="8">
    <location>
        <position position="205"/>
    </location>
    <ligand>
        <name>L-tyrosine</name>
        <dbReference type="ChEBI" id="CHEBI:58315"/>
    </ligand>
</feature>
<dbReference type="EMBL" id="SRXW01000001">
    <property type="protein sequence ID" value="TGY89936.1"/>
    <property type="molecule type" value="Genomic_DNA"/>
</dbReference>
<keyword evidence="2 8" id="KW-0547">Nucleotide-binding</keyword>
<evidence type="ECO:0000256" key="1">
    <source>
        <dbReference type="ARBA" id="ARBA00022598"/>
    </source>
</evidence>
<dbReference type="PRINTS" id="PR01040">
    <property type="entry name" value="TRNASYNTHTYR"/>
</dbReference>
<dbReference type="Gene3D" id="3.40.50.620">
    <property type="entry name" value="HUPs"/>
    <property type="match status" value="1"/>
</dbReference>
<comment type="subcellular location">
    <subcellularLocation>
        <location evidence="8">Cytoplasm</location>
    </subcellularLocation>
</comment>
<evidence type="ECO:0000256" key="8">
    <source>
        <dbReference type="HAMAP-Rule" id="MF_02006"/>
    </source>
</evidence>
<dbReference type="Gene3D" id="1.10.240.10">
    <property type="entry name" value="Tyrosyl-Transfer RNA Synthetase"/>
    <property type="match status" value="1"/>
</dbReference>
<dbReference type="PANTHER" id="PTHR11766">
    <property type="entry name" value="TYROSYL-TRNA SYNTHETASE"/>
    <property type="match status" value="1"/>
</dbReference>
<dbReference type="CDD" id="cd00165">
    <property type="entry name" value="S4"/>
    <property type="match status" value="1"/>
</dbReference>
<dbReference type="GO" id="GO:0005524">
    <property type="term" value="F:ATP binding"/>
    <property type="evidence" value="ECO:0007669"/>
    <property type="project" value="UniProtKB-UniRule"/>
</dbReference>
<dbReference type="PANTHER" id="PTHR11766:SF0">
    <property type="entry name" value="TYROSINE--TRNA LIGASE, MITOCHONDRIAL"/>
    <property type="match status" value="1"/>
</dbReference>
<accession>A0A4S2H312</accession>
<dbReference type="Gene3D" id="3.10.290.10">
    <property type="entry name" value="RNA-binding S4 domain"/>
    <property type="match status" value="1"/>
</dbReference>
<evidence type="ECO:0000313" key="12">
    <source>
        <dbReference type="Proteomes" id="UP000308054"/>
    </source>
</evidence>
<dbReference type="GO" id="GO:0006437">
    <property type="term" value="P:tyrosyl-tRNA aminoacylation"/>
    <property type="evidence" value="ECO:0007669"/>
    <property type="project" value="UniProtKB-UniRule"/>
</dbReference>
<protein>
    <recommendedName>
        <fullName evidence="8">Tyrosine--tRNA ligase</fullName>
        <ecNumber evidence="8">6.1.1.1</ecNumber>
    </recommendedName>
    <alternativeName>
        <fullName evidence="8">Tyrosyl-tRNA synthetase</fullName>
        <shortName evidence="8">TyrRS</shortName>
    </alternativeName>
</protein>
<dbReference type="EC" id="6.1.1.1" evidence="8"/>
<keyword evidence="12" id="KW-1185">Reference proteome</keyword>
<evidence type="ECO:0000256" key="5">
    <source>
        <dbReference type="ARBA" id="ARBA00022917"/>
    </source>
</evidence>
<proteinExistence type="inferred from homology"/>
<feature type="domain" description="Tyrosine--tRNA ligase SYY-like C-terminal" evidence="10">
    <location>
        <begin position="370"/>
        <end position="447"/>
    </location>
</feature>
<name>A0A4S2H312_9PROT</name>
<dbReference type="Proteomes" id="UP000308054">
    <property type="component" value="Unassembled WGS sequence"/>
</dbReference>
<reference evidence="11 12" key="1">
    <citation type="journal article" date="2017" name="Int. J. Syst. Evol. Microbiol.">
        <title>Marinicauda algicola sp. nov., isolated from a marine red alga Rhodosorus marinus.</title>
        <authorList>
            <person name="Jeong S.E."/>
            <person name="Jeon S.H."/>
            <person name="Chun B.H."/>
            <person name="Kim D.W."/>
            <person name="Jeon C.O."/>
        </authorList>
    </citation>
    <scope>NUCLEOTIDE SEQUENCE [LARGE SCALE GENOMIC DNA]</scope>
    <source>
        <strain evidence="11 12">JCM 31718</strain>
    </source>
</reference>
<evidence type="ECO:0000256" key="6">
    <source>
        <dbReference type="ARBA" id="ARBA00023146"/>
    </source>
</evidence>
<evidence type="ECO:0000256" key="2">
    <source>
        <dbReference type="ARBA" id="ARBA00022741"/>
    </source>
</evidence>
<comment type="similarity">
    <text evidence="8">Belongs to the class-I aminoacyl-tRNA synthetase family. TyrS type 1 subfamily.</text>
</comment>
<dbReference type="InterPro" id="IPR036986">
    <property type="entry name" value="S4_RNA-bd_sf"/>
</dbReference>
<dbReference type="InterPro" id="IPR024088">
    <property type="entry name" value="Tyr-tRNA-ligase_bac-type"/>
</dbReference>
<dbReference type="HAMAP" id="MF_02006">
    <property type="entry name" value="Tyr_tRNA_synth_type1"/>
    <property type="match status" value="1"/>
</dbReference>
<feature type="binding site" evidence="8">
    <location>
        <position position="209"/>
    </location>
    <ligand>
        <name>L-tyrosine</name>
        <dbReference type="ChEBI" id="CHEBI:58315"/>
    </ligand>
</feature>
<keyword evidence="8" id="KW-0963">Cytoplasm</keyword>
<evidence type="ECO:0000256" key="4">
    <source>
        <dbReference type="ARBA" id="ARBA00022884"/>
    </source>
</evidence>
<dbReference type="InterPro" id="IPR001412">
    <property type="entry name" value="aa-tRNA-synth_I_CS"/>
</dbReference>
<keyword evidence="5 8" id="KW-0648">Protein biosynthesis</keyword>
<dbReference type="InterPro" id="IPR054608">
    <property type="entry name" value="SYY-like_C"/>
</dbReference>
<dbReference type="GO" id="GO:0003723">
    <property type="term" value="F:RNA binding"/>
    <property type="evidence" value="ECO:0007669"/>
    <property type="project" value="UniProtKB-KW"/>
</dbReference>
<dbReference type="GO" id="GO:0004831">
    <property type="term" value="F:tyrosine-tRNA ligase activity"/>
    <property type="evidence" value="ECO:0007669"/>
    <property type="project" value="UniProtKB-UniRule"/>
</dbReference>
<sequence>MCTAPQNHTKVENLLASRYALVIRTLSREDAAMTDTPFLADLQARGLLHQKTAELTDDLIEKVRPPLYVGFDPSAPSLHAGNLVPLLGMDRYRRRGGQIIVLLGGATGLIGDPSGKDTERSLQAEETVADNIASQRAQMEAFFARTEGPAPIYVNNADWWRGMGVISFLRDVGKHFSVNAMLTKDSVRTRIENREQGISYTEFSYQLLQGYDFVHLYRAHGCALQMGGSDQWGNIVGGVDLLRRMEGVQGHAVTYPLLTNSEGKKYGKSEKGAVWLDPALTSPYEFYQFWLNTADADAPKFLRWLTEIPLAGIEALEAAPAHERRPQKALAEWLTTRIHGEKQTRLAERASAIIFSGKAADLDADLVDMIAKAVPTLEASRGEPLPVIDAMAEVGAAGSKGEARRLVKQNAVSANGEKITEETADLRAHAGEAGAVVLSVGKAKRFLVRFAG</sequence>
<dbReference type="NCBIfam" id="TIGR00234">
    <property type="entry name" value="tyrS"/>
    <property type="match status" value="1"/>
</dbReference>
<dbReference type="PROSITE" id="PS00178">
    <property type="entry name" value="AA_TRNA_LIGASE_I"/>
    <property type="match status" value="1"/>
</dbReference>
<dbReference type="FunFam" id="1.10.240.10:FF:000001">
    <property type="entry name" value="Tyrosine--tRNA ligase"/>
    <property type="match status" value="1"/>
</dbReference>
<dbReference type="InterPro" id="IPR002307">
    <property type="entry name" value="Tyr-tRNA-ligase"/>
</dbReference>
<dbReference type="PROSITE" id="PS50889">
    <property type="entry name" value="S4"/>
    <property type="match status" value="1"/>
</dbReference>
<feature type="short sequence motif" description="'HIGH' region" evidence="8">
    <location>
        <begin position="73"/>
        <end position="82"/>
    </location>
</feature>
<evidence type="ECO:0000259" key="10">
    <source>
        <dbReference type="Pfam" id="PF22421"/>
    </source>
</evidence>
<feature type="binding site" evidence="8">
    <location>
        <position position="68"/>
    </location>
    <ligand>
        <name>L-tyrosine</name>
        <dbReference type="ChEBI" id="CHEBI:58315"/>
    </ligand>
</feature>
<dbReference type="InterPro" id="IPR002305">
    <property type="entry name" value="aa-tRNA-synth_Ic"/>
</dbReference>
<keyword evidence="1 8" id="KW-0436">Ligase</keyword>
<dbReference type="InterPro" id="IPR014729">
    <property type="entry name" value="Rossmann-like_a/b/a_fold"/>
</dbReference>
<dbReference type="SUPFAM" id="SSF55174">
    <property type="entry name" value="Alpha-L RNA-binding motif"/>
    <property type="match status" value="1"/>
</dbReference>
<evidence type="ECO:0000313" key="11">
    <source>
        <dbReference type="EMBL" id="TGY89936.1"/>
    </source>
</evidence>
<keyword evidence="4 9" id="KW-0694">RNA-binding</keyword>
<dbReference type="AlphaFoldDB" id="A0A4S2H312"/>
<evidence type="ECO:0000256" key="9">
    <source>
        <dbReference type="PROSITE-ProRule" id="PRU00182"/>
    </source>
</evidence>